<accession>A0A4P7XM18</accession>
<dbReference type="KEGG" id="hmi:soil367_12750"/>
<keyword evidence="2" id="KW-1185">Reference proteome</keyword>
<dbReference type="Pfam" id="PF13671">
    <property type="entry name" value="AAA_33"/>
    <property type="match status" value="1"/>
</dbReference>
<dbReference type="OrthoDB" id="9804504at2"/>
<dbReference type="EMBL" id="CP031093">
    <property type="protein sequence ID" value="QCF27933.1"/>
    <property type="molecule type" value="Genomic_DNA"/>
</dbReference>
<sequence length="173" mass="19216">MDLTRAPSILFFFGLSGSGKSYVGDIIGRYGGWEVYHADDDITPEMRSALSRAEPFTDKMRAAYISALIDKIRERRLSAPRLVVTQGVYKQRHRDHLLASAPDMELIWVTAPDTLINERIARRSSGIAIESAAALKADFEVPPPGIKTIRNDADDLNIIDQLNRFFSAEAPPG</sequence>
<dbReference type="InterPro" id="IPR027417">
    <property type="entry name" value="P-loop_NTPase"/>
</dbReference>
<dbReference type="SUPFAM" id="SSF52540">
    <property type="entry name" value="P-loop containing nucleoside triphosphate hydrolases"/>
    <property type="match status" value="1"/>
</dbReference>
<evidence type="ECO:0000313" key="1">
    <source>
        <dbReference type="EMBL" id="QCF27933.1"/>
    </source>
</evidence>
<proteinExistence type="predicted"/>
<gene>
    <name evidence="1" type="ORF">soil367_12750</name>
</gene>
<protein>
    <recommendedName>
        <fullName evidence="3">Gluconokinase</fullName>
    </recommendedName>
</protein>
<dbReference type="AlphaFoldDB" id="A0A4P7XM18"/>
<organism evidence="1 2">
    <name type="scientific">Hydrocarboniclastica marina</name>
    <dbReference type="NCBI Taxonomy" id="2259620"/>
    <lineage>
        <taxon>Bacteria</taxon>
        <taxon>Pseudomonadati</taxon>
        <taxon>Pseudomonadota</taxon>
        <taxon>Gammaproteobacteria</taxon>
        <taxon>Alteromonadales</taxon>
        <taxon>Alteromonadaceae</taxon>
        <taxon>Hydrocarboniclastica</taxon>
    </lineage>
</organism>
<dbReference type="Proteomes" id="UP000298049">
    <property type="component" value="Chromosome"/>
</dbReference>
<name>A0A4P7XM18_9ALTE</name>
<evidence type="ECO:0008006" key="3">
    <source>
        <dbReference type="Google" id="ProtNLM"/>
    </source>
</evidence>
<evidence type="ECO:0000313" key="2">
    <source>
        <dbReference type="Proteomes" id="UP000298049"/>
    </source>
</evidence>
<reference evidence="1 2" key="1">
    <citation type="submission" date="2018-07" db="EMBL/GenBank/DDBJ databases">
        <title>Marsedoiliclastica nanhaica gen. nov. sp. nov., a novel marine hydrocarbonoclastic bacterium isolated from an in-situ enriched hydrocarbon-degrading consortium in deep-sea sediment.</title>
        <authorList>
            <person name="Dong C."/>
            <person name="Ma T."/>
            <person name="Liu R."/>
            <person name="Shao Z."/>
        </authorList>
    </citation>
    <scope>NUCLEOTIDE SEQUENCE [LARGE SCALE GENOMIC DNA]</scope>
    <source>
        <strain evidence="2">soil36-7</strain>
    </source>
</reference>
<dbReference type="Gene3D" id="3.40.50.300">
    <property type="entry name" value="P-loop containing nucleotide triphosphate hydrolases"/>
    <property type="match status" value="1"/>
</dbReference>